<evidence type="ECO:0000256" key="1">
    <source>
        <dbReference type="ARBA" id="ARBA00022734"/>
    </source>
</evidence>
<feature type="compositionally biased region" description="Polar residues" evidence="3">
    <location>
        <begin position="14"/>
        <end position="27"/>
    </location>
</feature>
<name>A0A3Q2XQG6_HIPCM</name>
<reference evidence="6" key="1">
    <citation type="submission" date="2025-08" db="UniProtKB">
        <authorList>
            <consortium name="Ensembl"/>
        </authorList>
    </citation>
    <scope>IDENTIFICATION</scope>
</reference>
<dbReference type="GeneTree" id="ENSGT00940000165297"/>
<dbReference type="Proteomes" id="UP000264820">
    <property type="component" value="Unplaced"/>
</dbReference>
<evidence type="ECO:0000256" key="3">
    <source>
        <dbReference type="SAM" id="MobiDB-lite"/>
    </source>
</evidence>
<dbReference type="InterPro" id="IPR050111">
    <property type="entry name" value="C-type_lectin/snaclec_domain"/>
</dbReference>
<reference evidence="6" key="2">
    <citation type="submission" date="2025-09" db="UniProtKB">
        <authorList>
            <consortium name="Ensembl"/>
        </authorList>
    </citation>
    <scope>IDENTIFICATION</scope>
</reference>
<feature type="domain" description="C-type lectin" evidence="5">
    <location>
        <begin position="155"/>
        <end position="274"/>
    </location>
</feature>
<keyword evidence="4" id="KW-1133">Transmembrane helix</keyword>
<sequence length="277" mass="31368">MTTEYHDDVDEDSSSFWNKTPPLSTRSGASRLTRRLFPILTIAAILIVTIALGASYSRMTSRLWSAEQSVSNISQSLSTVQQLAADATKDMERLKFAVASNKEELRSTSEALKQLATLETISKTVATLQCSLQRIINNGSTSEGSGCCPLGWERFSSSCYQFSQSLLSWNDARDWCNGHDSHLAIIMSDEEWDFVRRHSQGRFFWIGLSDERTGSWEWINQTPYVMNRRHWRPGQPDSWIHHGLGPGDEDCAHVHADGRLNDLHCSTRLQFLCQRHA</sequence>
<keyword evidence="2" id="KW-1015">Disulfide bond</keyword>
<dbReference type="InterPro" id="IPR018378">
    <property type="entry name" value="C-type_lectin_CS"/>
</dbReference>
<evidence type="ECO:0000313" key="7">
    <source>
        <dbReference type="Proteomes" id="UP000264820"/>
    </source>
</evidence>
<dbReference type="RefSeq" id="XP_019729803.1">
    <property type="nucleotide sequence ID" value="XM_019874244.1"/>
</dbReference>
<keyword evidence="7" id="KW-1185">Reference proteome</keyword>
<protein>
    <submittedName>
        <fullName evidence="6">Asialoglycoprotein receptor 1-like</fullName>
    </submittedName>
</protein>
<dbReference type="CTD" id="101882127"/>
<dbReference type="InterPro" id="IPR016187">
    <property type="entry name" value="CTDL_fold"/>
</dbReference>
<evidence type="ECO:0000256" key="4">
    <source>
        <dbReference type="SAM" id="Phobius"/>
    </source>
</evidence>
<dbReference type="Ensembl" id="ENSHCOT00000002651.1">
    <property type="protein sequence ID" value="ENSHCOP00000007053.1"/>
    <property type="gene ID" value="ENSHCOG00000008963.1"/>
</dbReference>
<dbReference type="PROSITE" id="PS00615">
    <property type="entry name" value="C_TYPE_LECTIN_1"/>
    <property type="match status" value="1"/>
</dbReference>
<dbReference type="InterPro" id="IPR016186">
    <property type="entry name" value="C-type_lectin-like/link_sf"/>
</dbReference>
<dbReference type="STRING" id="109280.ENSHCOP00000007053"/>
<keyword evidence="1" id="KW-0430">Lectin</keyword>
<dbReference type="OrthoDB" id="2142683at2759"/>
<evidence type="ECO:0000256" key="2">
    <source>
        <dbReference type="ARBA" id="ARBA00023157"/>
    </source>
</evidence>
<dbReference type="CDD" id="cd03590">
    <property type="entry name" value="CLECT_DC-SIGN_like"/>
    <property type="match status" value="1"/>
</dbReference>
<feature type="transmembrane region" description="Helical" evidence="4">
    <location>
        <begin position="36"/>
        <end position="56"/>
    </location>
</feature>
<dbReference type="Pfam" id="PF00059">
    <property type="entry name" value="Lectin_C"/>
    <property type="match status" value="1"/>
</dbReference>
<dbReference type="PROSITE" id="PS50041">
    <property type="entry name" value="C_TYPE_LECTIN_2"/>
    <property type="match status" value="1"/>
</dbReference>
<dbReference type="Gene3D" id="3.10.100.10">
    <property type="entry name" value="Mannose-Binding Protein A, subunit A"/>
    <property type="match status" value="1"/>
</dbReference>
<feature type="region of interest" description="Disordered" evidence="3">
    <location>
        <begin position="1"/>
        <end position="27"/>
    </location>
</feature>
<evidence type="ECO:0000313" key="6">
    <source>
        <dbReference type="Ensembl" id="ENSHCOP00000007053.1"/>
    </source>
</evidence>
<dbReference type="SMART" id="SM00034">
    <property type="entry name" value="CLECT"/>
    <property type="match status" value="1"/>
</dbReference>
<dbReference type="GeneID" id="109518425"/>
<accession>A0A3Q2XQG6</accession>
<dbReference type="AlphaFoldDB" id="A0A3Q2XQG6"/>
<organism evidence="6 7">
    <name type="scientific">Hippocampus comes</name>
    <name type="common">Tiger tail seahorse</name>
    <dbReference type="NCBI Taxonomy" id="109280"/>
    <lineage>
        <taxon>Eukaryota</taxon>
        <taxon>Metazoa</taxon>
        <taxon>Chordata</taxon>
        <taxon>Craniata</taxon>
        <taxon>Vertebrata</taxon>
        <taxon>Euteleostomi</taxon>
        <taxon>Actinopterygii</taxon>
        <taxon>Neopterygii</taxon>
        <taxon>Teleostei</taxon>
        <taxon>Neoteleostei</taxon>
        <taxon>Acanthomorphata</taxon>
        <taxon>Syngnathiaria</taxon>
        <taxon>Syngnathiformes</taxon>
        <taxon>Syngnathoidei</taxon>
        <taxon>Syngnathidae</taxon>
        <taxon>Hippocampus</taxon>
    </lineage>
</organism>
<keyword evidence="4" id="KW-0812">Transmembrane</keyword>
<dbReference type="GO" id="GO:0030246">
    <property type="term" value="F:carbohydrate binding"/>
    <property type="evidence" value="ECO:0007669"/>
    <property type="project" value="UniProtKB-KW"/>
</dbReference>
<dbReference type="KEGG" id="hcq:109518425"/>
<evidence type="ECO:0000259" key="5">
    <source>
        <dbReference type="PROSITE" id="PS50041"/>
    </source>
</evidence>
<dbReference type="SUPFAM" id="SSF56436">
    <property type="entry name" value="C-type lectin-like"/>
    <property type="match status" value="1"/>
</dbReference>
<keyword evidence="4" id="KW-0472">Membrane</keyword>
<proteinExistence type="predicted"/>
<dbReference type="PANTHER" id="PTHR22803">
    <property type="entry name" value="MANNOSE, PHOSPHOLIPASE, LECTIN RECEPTOR RELATED"/>
    <property type="match status" value="1"/>
</dbReference>
<dbReference type="InterPro" id="IPR001304">
    <property type="entry name" value="C-type_lectin-like"/>
</dbReference>
<dbReference type="InterPro" id="IPR033989">
    <property type="entry name" value="CD209-like_CTLD"/>
</dbReference>